<reference evidence="6 7" key="2">
    <citation type="submission" date="2018-11" db="EMBL/GenBank/DDBJ databases">
        <authorList>
            <consortium name="Pathogen Informatics"/>
        </authorList>
    </citation>
    <scope>NUCLEOTIDE SEQUENCE [LARGE SCALE GENOMIC DNA]</scope>
</reference>
<dbReference type="SUPFAM" id="SSF51161">
    <property type="entry name" value="Trimeric LpxA-like enzymes"/>
    <property type="match status" value="1"/>
</dbReference>
<dbReference type="InterPro" id="IPR011004">
    <property type="entry name" value="Trimer_LpxA-like_sf"/>
</dbReference>
<name>A0A0N4TRL1_BRUPA</name>
<dbReference type="EMBL" id="UZAD01013221">
    <property type="protein sequence ID" value="VDN92441.1"/>
    <property type="molecule type" value="Genomic_DNA"/>
</dbReference>
<organism evidence="8">
    <name type="scientific">Brugia pahangi</name>
    <name type="common">Filarial nematode worm</name>
    <dbReference type="NCBI Taxonomy" id="6280"/>
    <lineage>
        <taxon>Eukaryota</taxon>
        <taxon>Metazoa</taxon>
        <taxon>Ecdysozoa</taxon>
        <taxon>Nematoda</taxon>
        <taxon>Chromadorea</taxon>
        <taxon>Rhabditida</taxon>
        <taxon>Spirurina</taxon>
        <taxon>Spiruromorpha</taxon>
        <taxon>Filarioidea</taxon>
        <taxon>Onchocercidae</taxon>
        <taxon>Brugia</taxon>
    </lineage>
</organism>
<dbReference type="Gene3D" id="2.160.10.10">
    <property type="entry name" value="Hexapeptide repeat proteins"/>
    <property type="match status" value="1"/>
</dbReference>
<evidence type="ECO:0000313" key="8">
    <source>
        <dbReference type="WBParaSite" id="BPAG_0001129301-mRNA-1"/>
    </source>
</evidence>
<keyword evidence="2" id="KW-0963">Cytoplasm</keyword>
<dbReference type="Proteomes" id="UP000278627">
    <property type="component" value="Unassembled WGS sequence"/>
</dbReference>
<keyword evidence="7" id="KW-1185">Reference proteome</keyword>
<evidence type="ECO:0000313" key="6">
    <source>
        <dbReference type="EMBL" id="VDN92441.1"/>
    </source>
</evidence>
<dbReference type="Pfam" id="PF21711">
    <property type="entry name" value="DCTN5"/>
    <property type="match status" value="1"/>
</dbReference>
<gene>
    <name evidence="6" type="ORF">BPAG_LOCUS11255</name>
</gene>
<keyword evidence="3" id="KW-0206">Cytoskeleton</keyword>
<reference evidence="8" key="1">
    <citation type="submission" date="2017-02" db="UniProtKB">
        <authorList>
            <consortium name="WormBaseParasite"/>
        </authorList>
    </citation>
    <scope>IDENTIFICATION</scope>
</reference>
<dbReference type="GO" id="GO:0005869">
    <property type="term" value="C:dynactin complex"/>
    <property type="evidence" value="ECO:0007669"/>
    <property type="project" value="TreeGrafter"/>
</dbReference>
<evidence type="ECO:0000256" key="3">
    <source>
        <dbReference type="ARBA" id="ARBA00023212"/>
    </source>
</evidence>
<comment type="subcellular location">
    <subcellularLocation>
        <location evidence="1">Cytoplasm</location>
        <location evidence="1">Cytoskeleton</location>
    </subcellularLocation>
</comment>
<evidence type="ECO:0000256" key="4">
    <source>
        <dbReference type="ARBA" id="ARBA00034706"/>
    </source>
</evidence>
<proteinExistence type="inferred from homology"/>
<evidence type="ECO:0000256" key="5">
    <source>
        <dbReference type="ARBA" id="ARBA00034865"/>
    </source>
</evidence>
<dbReference type="CDD" id="cd03359">
    <property type="entry name" value="LbH_Dynactin_5"/>
    <property type="match status" value="1"/>
</dbReference>
<dbReference type="PANTHER" id="PTHR46126">
    <property type="entry name" value="DYNACTIN SUBUNIT 5"/>
    <property type="match status" value="1"/>
</dbReference>
<dbReference type="InterPro" id="IPR047125">
    <property type="entry name" value="DCTN5"/>
</dbReference>
<accession>A0A0N4TRL1</accession>
<comment type="similarity">
    <text evidence="4">Belongs to the dynactin subunits 5/6 family. Dynactin subunit 5 subfamily.</text>
</comment>
<dbReference type="WBParaSite" id="BPAG_0001129301-mRNA-1">
    <property type="protein sequence ID" value="BPAG_0001129301-mRNA-1"/>
    <property type="gene ID" value="BPAG_0001129301"/>
</dbReference>
<dbReference type="AlphaFoldDB" id="A0A0N4TRL1"/>
<evidence type="ECO:0000256" key="2">
    <source>
        <dbReference type="ARBA" id="ARBA00022490"/>
    </source>
</evidence>
<evidence type="ECO:0000313" key="7">
    <source>
        <dbReference type="Proteomes" id="UP000278627"/>
    </source>
</evidence>
<evidence type="ECO:0000256" key="1">
    <source>
        <dbReference type="ARBA" id="ARBA00004245"/>
    </source>
</evidence>
<protein>
    <recommendedName>
        <fullName evidence="5">Dynactin subunit 5</fullName>
    </recommendedName>
</protein>
<sequence>MDLQMVYYDKSEYVETATGNKVNRKSRLFGSQNIVLNGKSTLMKDCILRGDMHNIRTGRYCVVGERTIIRPSYKRFSKGLTFFPVHIGDHVFIGNDCIVMAAEIGAFVHIGNNVIIGRSVIIKSCVQVLPNTVVPHDAVIPPFSIVGGNPGTVIGHLPESTQELMTQATRNFYDNFVPDSKNSSIVA</sequence>
<dbReference type="PANTHER" id="PTHR46126:SF1">
    <property type="entry name" value="DYNACTIN SUBUNIT 5"/>
    <property type="match status" value="1"/>
</dbReference>
<dbReference type="STRING" id="6280.A0A0N4TRL1"/>